<dbReference type="OrthoDB" id="2445683at2759"/>
<evidence type="ECO:0000256" key="1">
    <source>
        <dbReference type="SAM" id="Coils"/>
    </source>
</evidence>
<keyword evidence="2" id="KW-0812">Transmembrane</keyword>
<comment type="caution">
    <text evidence="3">The sequence shown here is derived from an EMBL/GenBank/DDBJ whole genome shotgun (WGS) entry which is preliminary data.</text>
</comment>
<dbReference type="EMBL" id="CAJVPK010001762">
    <property type="protein sequence ID" value="CAG8597705.1"/>
    <property type="molecule type" value="Genomic_DNA"/>
</dbReference>
<feature type="coiled-coil region" evidence="1">
    <location>
        <begin position="5"/>
        <end position="187"/>
    </location>
</feature>
<dbReference type="AlphaFoldDB" id="A0A9N9CF53"/>
<dbReference type="InterPro" id="IPR003477">
    <property type="entry name" value="PemK-like"/>
</dbReference>
<dbReference type="InterPro" id="IPR011067">
    <property type="entry name" value="Plasmid_toxin/cell-grow_inhib"/>
</dbReference>
<dbReference type="SUPFAM" id="SSF50118">
    <property type="entry name" value="Cell growth inhibitor/plasmid maintenance toxic component"/>
    <property type="match status" value="1"/>
</dbReference>
<evidence type="ECO:0000313" key="3">
    <source>
        <dbReference type="EMBL" id="CAG8597705.1"/>
    </source>
</evidence>
<feature type="transmembrane region" description="Helical" evidence="2">
    <location>
        <begin position="685"/>
        <end position="706"/>
    </location>
</feature>
<keyword evidence="2" id="KW-0472">Membrane</keyword>
<sequence length="838" mass="96530">MNDNLEQAQNELNRIKGKLGNIDNEYLDKLLADQKELATVKAELAETQQQLRLKETELNDLKTQLQTATDNLTTSQAENTELNKQLQNKDNQIDNYKGELSKTEQIAQNYCTTSQEQLKKSENETKSLEKQLDQTNSNAQKLKTDLADYETQNKDYYHKINNLELEIGNLTDKLNELKAQNQTLTKQALNDKSTISDLENEIIIFEETHLAETKFSQRLSRKLTEIAKELEEEIKANDKLYSDLENLSAREEESCNLMLKAKENLIKLTTQNATLDRNLTVKQGEFSEELAKNAPDYKVNKNKPKKEAITVEYSRELLEEIIKIVGRRIKAQHKKNANLQTKLKELNAEWKERVNQVQDLEEILADKNSKIAKNSQIVKGKDNKINKLKNEKEHLTEKWQEEQGLVNGLEFDLENKNQELTTEKTNHTNTQNHLNNQQQQNSNLQTQLVNANNQINQAEIHLGVADLNNLPNMGGRTLIQLVGHVCPTLPPHTCSPCVLPHLPSPHVCPIVNNVNCSHSDYEEIKEQKNTYQSQLETALNEKSVIISKINQECNLDLNNPSLEQVITKIKELINKPPTFTGNDENLKKELEQARQNIIGLEKQLQELIPFDERLENIKEIDINSLEKELDIKFSAEIRAKMQQAMNYQEYSLLRNSEIKKHLQQRASDNLISQPSKEIQLPKERMIWIGLLIISWLTIGGLLVKIAKKTKPIKKLLEKAHVDYKVYQEPEQIQKVDIFANYGKAIKDKEREKELKLPGVVISTNNLNKWNYRFIVAPITKRTEEFLDFEVPVIVNGKEGLAMLDQIKTIDKSRLIKKLGKLTEKEMLAIREKIDLVFD</sequence>
<dbReference type="PANTHER" id="PTHR45615">
    <property type="entry name" value="MYOSIN HEAVY CHAIN, NON-MUSCLE"/>
    <property type="match status" value="1"/>
</dbReference>
<keyword evidence="1" id="KW-0175">Coiled coil</keyword>
<protein>
    <submittedName>
        <fullName evidence="3">8135_t:CDS:1</fullName>
    </submittedName>
</protein>
<keyword evidence="4" id="KW-1185">Reference proteome</keyword>
<dbReference type="Pfam" id="PF02452">
    <property type="entry name" value="PemK_toxin"/>
    <property type="match status" value="1"/>
</dbReference>
<accession>A0A9N9CF53</accession>
<reference evidence="3" key="1">
    <citation type="submission" date="2021-06" db="EMBL/GenBank/DDBJ databases">
        <authorList>
            <person name="Kallberg Y."/>
            <person name="Tangrot J."/>
            <person name="Rosling A."/>
        </authorList>
    </citation>
    <scope>NUCLEOTIDE SEQUENCE</scope>
    <source>
        <strain evidence="3">AZ414A</strain>
    </source>
</reference>
<evidence type="ECO:0000313" key="4">
    <source>
        <dbReference type="Proteomes" id="UP000789706"/>
    </source>
</evidence>
<dbReference type="PANTHER" id="PTHR45615:SF80">
    <property type="entry name" value="GRIP DOMAIN-CONTAINING PROTEIN"/>
    <property type="match status" value="1"/>
</dbReference>
<dbReference type="Proteomes" id="UP000789706">
    <property type="component" value="Unassembled WGS sequence"/>
</dbReference>
<feature type="coiled-coil region" evidence="1">
    <location>
        <begin position="329"/>
        <end position="461"/>
    </location>
</feature>
<evidence type="ECO:0000256" key="2">
    <source>
        <dbReference type="SAM" id="Phobius"/>
    </source>
</evidence>
<gene>
    <name evidence="3" type="ORF">DEBURN_LOCUS9368</name>
</gene>
<keyword evidence="2" id="KW-1133">Transmembrane helix</keyword>
<feature type="coiled-coil region" evidence="1">
    <location>
        <begin position="216"/>
        <end position="250"/>
    </location>
</feature>
<dbReference type="Gene3D" id="2.30.30.110">
    <property type="match status" value="1"/>
</dbReference>
<dbReference type="GO" id="GO:0003677">
    <property type="term" value="F:DNA binding"/>
    <property type="evidence" value="ECO:0007669"/>
    <property type="project" value="InterPro"/>
</dbReference>
<proteinExistence type="predicted"/>
<name>A0A9N9CF53_9GLOM</name>
<organism evidence="3 4">
    <name type="scientific">Diversispora eburnea</name>
    <dbReference type="NCBI Taxonomy" id="1213867"/>
    <lineage>
        <taxon>Eukaryota</taxon>
        <taxon>Fungi</taxon>
        <taxon>Fungi incertae sedis</taxon>
        <taxon>Mucoromycota</taxon>
        <taxon>Glomeromycotina</taxon>
        <taxon>Glomeromycetes</taxon>
        <taxon>Diversisporales</taxon>
        <taxon>Diversisporaceae</taxon>
        <taxon>Diversispora</taxon>
    </lineage>
</organism>